<organism evidence="1 2">
    <name type="scientific">Cellulomonas persica</name>
    <dbReference type="NCBI Taxonomy" id="76861"/>
    <lineage>
        <taxon>Bacteria</taxon>
        <taxon>Bacillati</taxon>
        <taxon>Actinomycetota</taxon>
        <taxon>Actinomycetes</taxon>
        <taxon>Micrococcales</taxon>
        <taxon>Cellulomonadaceae</taxon>
        <taxon>Cellulomonas</taxon>
    </lineage>
</organism>
<dbReference type="InterPro" id="IPR011335">
    <property type="entry name" value="Restrct_endonuc-II-like"/>
</dbReference>
<sequence>MPRRPGSVSTLAPVPAPSVVLAREVPQDVIVSRVRAGAWVKVGHGAYVAAGTSPLDAAIARAAGLHARLTAPHAFSHETAALLHGLRVWSVPERTHVRQQHRAGGLSDRRVARHCPLPDASRIVVRAGLPVTDLETTTWDCLTSLPPLPALVVADAALRAGADRELLAARAHGLRGRGTARGRFLLGLADDGAESPRETMARFALLRAGLPAPETQVRVETPRGTYWADLGWPRWRLLVEYDGLEKYEGREREHLLDEKIRRDAIAEAGWRTVHLTKRDTLDAVAARVRPYLPDRVLAASTPPRFLHPLVLR</sequence>
<keyword evidence="2" id="KW-1185">Reference proteome</keyword>
<comment type="caution">
    <text evidence="1">The sequence shown here is derived from an EMBL/GenBank/DDBJ whole genome shotgun (WGS) entry which is preliminary data.</text>
</comment>
<reference evidence="1 2" key="1">
    <citation type="submission" date="2019-07" db="EMBL/GenBank/DDBJ databases">
        <title>Whole genome shotgun sequence of Cellulomonas persica NBRC 101101.</title>
        <authorList>
            <person name="Hosoyama A."/>
            <person name="Uohara A."/>
            <person name="Ohji S."/>
            <person name="Ichikawa N."/>
        </authorList>
    </citation>
    <scope>NUCLEOTIDE SEQUENCE [LARGE SCALE GENOMIC DNA]</scope>
    <source>
        <strain evidence="1 2">NBRC 101101</strain>
    </source>
</reference>
<protein>
    <recommendedName>
        <fullName evidence="3">DUF559 domain-containing protein</fullName>
    </recommendedName>
</protein>
<dbReference type="Proteomes" id="UP000321386">
    <property type="component" value="Unassembled WGS sequence"/>
</dbReference>
<dbReference type="EMBL" id="BJUA01000005">
    <property type="protein sequence ID" value="GEK17505.1"/>
    <property type="molecule type" value="Genomic_DNA"/>
</dbReference>
<dbReference type="AlphaFoldDB" id="A0A510UXH9"/>
<proteinExistence type="predicted"/>
<dbReference type="OrthoDB" id="5517693at2"/>
<dbReference type="SUPFAM" id="SSF52980">
    <property type="entry name" value="Restriction endonuclease-like"/>
    <property type="match status" value="1"/>
</dbReference>
<evidence type="ECO:0000313" key="1">
    <source>
        <dbReference type="EMBL" id="GEK17505.1"/>
    </source>
</evidence>
<dbReference type="RefSeq" id="WP_146805783.1">
    <property type="nucleotide sequence ID" value="NZ_BJUA01000005.1"/>
</dbReference>
<name>A0A510UXH9_9CELL</name>
<accession>A0A510UXH9</accession>
<evidence type="ECO:0008006" key="3">
    <source>
        <dbReference type="Google" id="ProtNLM"/>
    </source>
</evidence>
<evidence type="ECO:0000313" key="2">
    <source>
        <dbReference type="Proteomes" id="UP000321386"/>
    </source>
</evidence>
<gene>
    <name evidence="1" type="ORF">CPE01_12380</name>
</gene>